<keyword evidence="3" id="KW-1003">Cell membrane</keyword>
<feature type="region of interest" description="Disordered" evidence="9">
    <location>
        <begin position="139"/>
        <end position="168"/>
    </location>
</feature>
<protein>
    <recommendedName>
        <fullName evidence="13">Flagellar biosynthesis protein FliO</fullName>
    </recommendedName>
</protein>
<dbReference type="HOGENOM" id="CLU_1583517_0_0_5"/>
<comment type="subcellular location">
    <subcellularLocation>
        <location evidence="1">Bacterial flagellum basal body</location>
    </subcellularLocation>
    <subcellularLocation>
        <location evidence="2">Cell membrane</location>
    </subcellularLocation>
</comment>
<gene>
    <name evidence="11" type="ORF">BN1012_Phect288</name>
</gene>
<feature type="compositionally biased region" description="Polar residues" evidence="9">
    <location>
        <begin position="144"/>
        <end position="154"/>
    </location>
</feature>
<dbReference type="PANTHER" id="PTHR38766:SF1">
    <property type="entry name" value="FLAGELLAR PROTEIN FLIO"/>
    <property type="match status" value="1"/>
</dbReference>
<feature type="region of interest" description="Disordered" evidence="9">
    <location>
        <begin position="98"/>
        <end position="119"/>
    </location>
</feature>
<evidence type="ECO:0000256" key="2">
    <source>
        <dbReference type="ARBA" id="ARBA00004236"/>
    </source>
</evidence>
<name>X5MBT3_9HYPH</name>
<evidence type="ECO:0000256" key="7">
    <source>
        <dbReference type="ARBA" id="ARBA00023143"/>
    </source>
</evidence>
<dbReference type="STRING" id="1458461.BN1012_Phect288"/>
<dbReference type="RefSeq" id="WP_052535014.1">
    <property type="nucleotide sequence ID" value="NZ_HG966617.1"/>
</dbReference>
<organism evidence="11 12">
    <name type="scientific">Candidatus Phaeomarinibacter ectocarpi</name>
    <dbReference type="NCBI Taxonomy" id="1458461"/>
    <lineage>
        <taxon>Bacteria</taxon>
        <taxon>Pseudomonadati</taxon>
        <taxon>Pseudomonadota</taxon>
        <taxon>Alphaproteobacteria</taxon>
        <taxon>Hyphomicrobiales</taxon>
        <taxon>Parvibaculaceae</taxon>
        <taxon>Candidatus Phaeomarinibacter</taxon>
    </lineage>
</organism>
<evidence type="ECO:0000256" key="4">
    <source>
        <dbReference type="ARBA" id="ARBA00022692"/>
    </source>
</evidence>
<dbReference type="OrthoDB" id="8456606at2"/>
<dbReference type="Proteomes" id="UP000032160">
    <property type="component" value="Chromosome I"/>
</dbReference>
<dbReference type="PANTHER" id="PTHR38766">
    <property type="entry name" value="FLAGELLAR PROTEIN FLIO"/>
    <property type="match status" value="1"/>
</dbReference>
<evidence type="ECO:0000313" key="11">
    <source>
        <dbReference type="EMBL" id="CDO58502.1"/>
    </source>
</evidence>
<keyword evidence="6 10" id="KW-0472">Membrane</keyword>
<dbReference type="PATRIC" id="fig|1458461.3.peg.287"/>
<dbReference type="AlphaFoldDB" id="X5MBT3"/>
<dbReference type="EMBL" id="HG966617">
    <property type="protein sequence ID" value="CDO58502.1"/>
    <property type="molecule type" value="Genomic_DNA"/>
</dbReference>
<dbReference type="InterPro" id="IPR052205">
    <property type="entry name" value="FliO/MopB"/>
</dbReference>
<keyword evidence="5 10" id="KW-1133">Transmembrane helix</keyword>
<dbReference type="GO" id="GO:0005886">
    <property type="term" value="C:plasma membrane"/>
    <property type="evidence" value="ECO:0007669"/>
    <property type="project" value="UniProtKB-SubCell"/>
</dbReference>
<evidence type="ECO:0000256" key="1">
    <source>
        <dbReference type="ARBA" id="ARBA00004117"/>
    </source>
</evidence>
<comment type="similarity">
    <text evidence="8">Belongs to the FliO/MopB family.</text>
</comment>
<evidence type="ECO:0000256" key="8">
    <source>
        <dbReference type="ARBA" id="ARBA00037937"/>
    </source>
</evidence>
<dbReference type="InterPro" id="IPR022781">
    <property type="entry name" value="Flagellar_biosynth_FliO"/>
</dbReference>
<evidence type="ECO:0000256" key="9">
    <source>
        <dbReference type="SAM" id="MobiDB-lite"/>
    </source>
</evidence>
<reference evidence="11 12" key="1">
    <citation type="journal article" date="2014" name="Front. Genet.">
        <title>Genome and metabolic network of "Candidatus Phaeomarinobacter ectocarpi" Ec32, a new candidate genus of Alphaproteobacteria frequently associated with brown algae.</title>
        <authorList>
            <person name="Dittami S.M."/>
            <person name="Barbeyron T."/>
            <person name="Boyen C."/>
            <person name="Cambefort J."/>
            <person name="Collet G."/>
            <person name="Delage L."/>
            <person name="Gobet A."/>
            <person name="Groisillier A."/>
            <person name="Leblanc C."/>
            <person name="Michel G."/>
            <person name="Scornet D."/>
            <person name="Siegel A."/>
            <person name="Tapia J.E."/>
            <person name="Tonon T."/>
        </authorList>
    </citation>
    <scope>NUCLEOTIDE SEQUENCE [LARGE SCALE GENOMIC DNA]</scope>
    <source>
        <strain evidence="11 12">Ec32</strain>
    </source>
</reference>
<evidence type="ECO:0000256" key="10">
    <source>
        <dbReference type="SAM" id="Phobius"/>
    </source>
</evidence>
<evidence type="ECO:0008006" key="13">
    <source>
        <dbReference type="Google" id="ProtNLM"/>
    </source>
</evidence>
<sequence>MEYADYMRFFFALMFVVGLIGGVALLAKRFGLAPGTATGGRASKKRLEIVESLNLDTKRRMVIIRRDDREHLVLLGVDSETLVETSFDRPAQLPVEVAHAETLPTQTTPTTSSKPSEDDDIFARLRKVAELMNEKRALALRTGRASSTAEPTTSARHDALRKVAGDRG</sequence>
<keyword evidence="4 10" id="KW-0812">Transmembrane</keyword>
<evidence type="ECO:0000313" key="12">
    <source>
        <dbReference type="Proteomes" id="UP000032160"/>
    </source>
</evidence>
<feature type="compositionally biased region" description="Low complexity" evidence="9">
    <location>
        <begin position="102"/>
        <end position="114"/>
    </location>
</feature>
<dbReference type="Pfam" id="PF04347">
    <property type="entry name" value="FliO"/>
    <property type="match status" value="1"/>
</dbReference>
<dbReference type="GO" id="GO:0044781">
    <property type="term" value="P:bacterial-type flagellum organization"/>
    <property type="evidence" value="ECO:0007669"/>
    <property type="project" value="InterPro"/>
</dbReference>
<keyword evidence="7" id="KW-0975">Bacterial flagellum</keyword>
<feature type="compositionally biased region" description="Basic and acidic residues" evidence="9">
    <location>
        <begin position="155"/>
        <end position="168"/>
    </location>
</feature>
<feature type="transmembrane region" description="Helical" evidence="10">
    <location>
        <begin position="6"/>
        <end position="27"/>
    </location>
</feature>
<evidence type="ECO:0000256" key="5">
    <source>
        <dbReference type="ARBA" id="ARBA00022989"/>
    </source>
</evidence>
<evidence type="ECO:0000256" key="3">
    <source>
        <dbReference type="ARBA" id="ARBA00022475"/>
    </source>
</evidence>
<keyword evidence="12" id="KW-1185">Reference proteome</keyword>
<proteinExistence type="inferred from homology"/>
<dbReference type="GO" id="GO:0009425">
    <property type="term" value="C:bacterial-type flagellum basal body"/>
    <property type="evidence" value="ECO:0007669"/>
    <property type="project" value="UniProtKB-SubCell"/>
</dbReference>
<evidence type="ECO:0000256" key="6">
    <source>
        <dbReference type="ARBA" id="ARBA00023136"/>
    </source>
</evidence>
<accession>X5MBT3</accession>
<dbReference type="KEGG" id="pect:BN1012_Phect288"/>